<feature type="compositionally biased region" description="Low complexity" evidence="3">
    <location>
        <begin position="126"/>
        <end position="141"/>
    </location>
</feature>
<dbReference type="AlphaFoldDB" id="A0A2V1GYB2"/>
<comment type="similarity">
    <text evidence="1">Belongs to the MaoP family.</text>
</comment>
<feature type="region of interest" description="Disordered" evidence="3">
    <location>
        <begin position="119"/>
        <end position="159"/>
    </location>
</feature>
<keyword evidence="5" id="KW-1185">Reference proteome</keyword>
<feature type="compositionally biased region" description="Acidic residues" evidence="3">
    <location>
        <begin position="142"/>
        <end position="159"/>
    </location>
</feature>
<evidence type="ECO:0000313" key="4">
    <source>
        <dbReference type="EMBL" id="PVZ65640.1"/>
    </source>
</evidence>
<reference evidence="4 5" key="1">
    <citation type="submission" date="2018-04" db="EMBL/GenBank/DDBJ databases">
        <title>Thalassorhabdus spongiae gen. nov., sp. nov., isolated from a marine sponge in South-West Iceland.</title>
        <authorList>
            <person name="Knobloch S."/>
            <person name="Daussin A."/>
            <person name="Johannsson R."/>
            <person name="Marteinsson V.T."/>
        </authorList>
    </citation>
    <scope>NUCLEOTIDE SEQUENCE [LARGE SCALE GENOMIC DNA]</scope>
    <source>
        <strain evidence="4 5">Hp12</strain>
    </source>
</reference>
<accession>A0A2V1GYB2</accession>
<feature type="region of interest" description="Disordered" evidence="3">
    <location>
        <begin position="1"/>
        <end position="33"/>
    </location>
</feature>
<dbReference type="OrthoDB" id="6400110at2"/>
<comment type="caution">
    <text evidence="4">The sequence shown here is derived from an EMBL/GenBank/DDBJ whole genome shotgun (WGS) entry which is preliminary data.</text>
</comment>
<dbReference type="Proteomes" id="UP000244906">
    <property type="component" value="Unassembled WGS sequence"/>
</dbReference>
<dbReference type="InterPro" id="IPR007335">
    <property type="entry name" value="DUF413"/>
</dbReference>
<evidence type="ECO:0000256" key="3">
    <source>
        <dbReference type="SAM" id="MobiDB-lite"/>
    </source>
</evidence>
<evidence type="ECO:0000256" key="1">
    <source>
        <dbReference type="ARBA" id="ARBA00093464"/>
    </source>
</evidence>
<dbReference type="RefSeq" id="WP_116688381.1">
    <property type="nucleotide sequence ID" value="NZ_CAWNYD010000009.1"/>
</dbReference>
<evidence type="ECO:0000313" key="5">
    <source>
        <dbReference type="Proteomes" id="UP000244906"/>
    </source>
</evidence>
<sequence>MQTALSSQERLNKPDETDQQIVPGKRWNDHKNYPRGFDRSGDFTIQQAKLLETYGSTISQLVLGKRIAENAAEQRMLEVIAGHQAAETVLEKLWLLYLDCTKKRNMQMGLCTAIKDNSAQPRKQTASALSASSQLNQNDQDAANDDDIEVNDSNDDMQD</sequence>
<evidence type="ECO:0000256" key="2">
    <source>
        <dbReference type="ARBA" id="ARBA00093628"/>
    </source>
</evidence>
<organism evidence="4 5">
    <name type="scientific">Pelagibaculum spongiae</name>
    <dbReference type="NCBI Taxonomy" id="2080658"/>
    <lineage>
        <taxon>Bacteria</taxon>
        <taxon>Pseudomonadati</taxon>
        <taxon>Pseudomonadota</taxon>
        <taxon>Gammaproteobacteria</taxon>
        <taxon>Oceanospirillales</taxon>
        <taxon>Pelagibaculum</taxon>
    </lineage>
</organism>
<protein>
    <recommendedName>
        <fullName evidence="2">Macrodomain Ori protein</fullName>
    </recommendedName>
</protein>
<dbReference type="EMBL" id="QDDL01000009">
    <property type="protein sequence ID" value="PVZ65640.1"/>
    <property type="molecule type" value="Genomic_DNA"/>
</dbReference>
<dbReference type="Pfam" id="PF04219">
    <property type="entry name" value="DUF413"/>
    <property type="match status" value="1"/>
</dbReference>
<proteinExistence type="inferred from homology"/>
<gene>
    <name evidence="4" type="ORF">DC094_17285</name>
</gene>
<name>A0A2V1GYB2_9GAMM</name>